<gene>
    <name evidence="1" type="ORF">MNBD_NITROSPINAE02-1228</name>
</gene>
<name>A0A3B1C884_9ZZZZ</name>
<accession>A0A3B1C884</accession>
<dbReference type="EMBL" id="UOGE01000052">
    <property type="protein sequence ID" value="VAX20164.1"/>
    <property type="molecule type" value="Genomic_DNA"/>
</dbReference>
<reference evidence="1" key="1">
    <citation type="submission" date="2018-06" db="EMBL/GenBank/DDBJ databases">
        <authorList>
            <person name="Zhirakovskaya E."/>
        </authorList>
    </citation>
    <scope>NUCLEOTIDE SEQUENCE</scope>
</reference>
<dbReference type="GO" id="GO:0003677">
    <property type="term" value="F:DNA binding"/>
    <property type="evidence" value="ECO:0007669"/>
    <property type="project" value="InterPro"/>
</dbReference>
<dbReference type="NCBIfam" id="TIGR01764">
    <property type="entry name" value="excise"/>
    <property type="match status" value="1"/>
</dbReference>
<dbReference type="AlphaFoldDB" id="A0A3B1C884"/>
<proteinExistence type="predicted"/>
<organism evidence="1">
    <name type="scientific">hydrothermal vent metagenome</name>
    <dbReference type="NCBI Taxonomy" id="652676"/>
    <lineage>
        <taxon>unclassified sequences</taxon>
        <taxon>metagenomes</taxon>
        <taxon>ecological metagenomes</taxon>
    </lineage>
</organism>
<evidence type="ECO:0008006" key="2">
    <source>
        <dbReference type="Google" id="ProtNLM"/>
    </source>
</evidence>
<sequence length="84" mass="9634">MYTARAIIYPTFREGGNGKAYVKKGYFDVGERFLTTSHLARRWGVSSLTIIRLIEQRELGGLKIRGNYRISVKSVLDYETKVAF</sequence>
<dbReference type="InterPro" id="IPR010093">
    <property type="entry name" value="SinI_DNA-bd"/>
</dbReference>
<protein>
    <recommendedName>
        <fullName evidence="2">Helix-turn-helix domain-containing protein</fullName>
    </recommendedName>
</protein>
<evidence type="ECO:0000313" key="1">
    <source>
        <dbReference type="EMBL" id="VAX20164.1"/>
    </source>
</evidence>